<evidence type="ECO:0000256" key="1">
    <source>
        <dbReference type="ARBA" id="ARBA00001960"/>
    </source>
</evidence>
<comment type="cofactor">
    <cofactor evidence="3">
        <name>FAD</name>
        <dbReference type="ChEBI" id="CHEBI:57692"/>
    </cofactor>
</comment>
<evidence type="ECO:0000256" key="14">
    <source>
        <dbReference type="ARBA" id="ARBA00022827"/>
    </source>
</evidence>
<evidence type="ECO:0000256" key="20">
    <source>
        <dbReference type="PIRSR" id="PIRSR601287-1"/>
    </source>
</evidence>
<comment type="pathway">
    <text evidence="5">Nitrogen metabolism; nitrate reduction (denitrification); dinitrogen from nitrate: step 2/4.</text>
</comment>
<dbReference type="Pfam" id="PF00394">
    <property type="entry name" value="Cu-oxidase"/>
    <property type="match status" value="1"/>
</dbReference>
<dbReference type="InterPro" id="IPR033138">
    <property type="entry name" value="Cu_oxidase_CS"/>
</dbReference>
<evidence type="ECO:0000256" key="4">
    <source>
        <dbReference type="ARBA" id="ARBA00004418"/>
    </source>
</evidence>
<sequence>MRRMTWKGKAGIAGLGMAILLGAVIGTYFWQMRMQKPFDVNMAAMHHTGGMDGHEHGMHEHGEHGVRTADSQASRSCEAIMAKAGKEPVREVQLTVAQQETKLDNGQTKQTWTFNGLTPGPEIRVTEGDRVRIVLKNADIKEGVTVHWHGIVLPCSQDGVAGVTQEAVKPGERFTYEFIANHPGTYWYHSHQASSVQVEKGLLGKLIIEPLTNGFDYDQEETILIQQLNGTMLMNGSTKGANIEASPGQMVRLRMINAANETETIRVNGAAYRIIAMDGHDLHEPEMLENYQFQVAAGQRYDLLLQMPRQGKVIVESGSGLRAALGSGSEPQPRSDYTLFSWTDYGTPDPRAPVENLTFDQSQTLELGQTLFIKSINGKSFHEIPSIVVKEGQRVKLAIANNGGGDHPFHLHGHIFQVLSRNGQPLSGSPVFLDTLATQEGETYEVYVKADNPGLWMMHCHNLMHASMGMSMMFNYEGVSTPYRVGTKSGNLPDL</sequence>
<evidence type="ECO:0000256" key="19">
    <source>
        <dbReference type="ARBA" id="ARBA00049340"/>
    </source>
</evidence>
<dbReference type="CDD" id="cd04202">
    <property type="entry name" value="CuRO_D2_2dMcoN_like"/>
    <property type="match status" value="1"/>
</dbReference>
<keyword evidence="16 20" id="KW-0186">Copper</keyword>
<feature type="binding site" description="type 1 copper site" evidence="20">
    <location>
        <position position="149"/>
    </location>
    <ligand>
        <name>Cu cation</name>
        <dbReference type="ChEBI" id="CHEBI:23378"/>
        <label>1</label>
    </ligand>
</feature>
<dbReference type="CDD" id="cd13861">
    <property type="entry name" value="CuRO_1_CumA_like"/>
    <property type="match status" value="1"/>
</dbReference>
<comment type="subunit">
    <text evidence="7">Homotrimer.</text>
</comment>
<dbReference type="InterPro" id="IPR011706">
    <property type="entry name" value="Cu-oxidase_C"/>
</dbReference>
<dbReference type="EC" id="1.7.2.1" evidence="8"/>
<evidence type="ECO:0000256" key="15">
    <source>
        <dbReference type="ARBA" id="ARBA00023002"/>
    </source>
</evidence>
<evidence type="ECO:0000256" key="16">
    <source>
        <dbReference type="ARBA" id="ARBA00023008"/>
    </source>
</evidence>
<feature type="domain" description="Plastocyanin-like" evidence="23">
    <location>
        <begin position="96"/>
        <end position="210"/>
    </location>
</feature>
<dbReference type="UniPathway" id="UPA00652">
    <property type="reaction ID" value="UER00707"/>
</dbReference>
<evidence type="ECO:0000313" key="25">
    <source>
        <dbReference type="Proteomes" id="UP000323257"/>
    </source>
</evidence>
<evidence type="ECO:0000313" key="24">
    <source>
        <dbReference type="EMBL" id="TYP71905.1"/>
    </source>
</evidence>
<dbReference type="Pfam" id="PF07731">
    <property type="entry name" value="Cu-oxidase_2"/>
    <property type="match status" value="1"/>
</dbReference>
<dbReference type="EMBL" id="VNHS01000009">
    <property type="protein sequence ID" value="TYP71905.1"/>
    <property type="molecule type" value="Genomic_DNA"/>
</dbReference>
<evidence type="ECO:0000256" key="2">
    <source>
        <dbReference type="ARBA" id="ARBA00001973"/>
    </source>
</evidence>
<evidence type="ECO:0000256" key="3">
    <source>
        <dbReference type="ARBA" id="ARBA00001974"/>
    </source>
</evidence>
<dbReference type="InterPro" id="IPR002355">
    <property type="entry name" value="Cu_oxidase_Cu_BS"/>
</dbReference>
<dbReference type="PANTHER" id="PTHR11709">
    <property type="entry name" value="MULTI-COPPER OXIDASE"/>
    <property type="match status" value="1"/>
</dbReference>
<evidence type="ECO:0000256" key="11">
    <source>
        <dbReference type="ARBA" id="ARBA00022723"/>
    </source>
</evidence>
<comment type="subcellular location">
    <subcellularLocation>
        <location evidence="4">Periplasm</location>
    </subcellularLocation>
</comment>
<comment type="caution">
    <text evidence="24">The sequence shown here is derived from an EMBL/GenBank/DDBJ whole genome shotgun (WGS) entry which is preliminary data.</text>
</comment>
<dbReference type="PRINTS" id="PR00695">
    <property type="entry name" value="CUNO2RDTASE"/>
</dbReference>
<keyword evidence="15" id="KW-0560">Oxidoreductase</keyword>
<protein>
    <recommendedName>
        <fullName evidence="9">Copper-containing nitrite reductase</fullName>
        <ecNumber evidence="8">1.7.2.1</ecNumber>
    </recommendedName>
    <alternativeName>
        <fullName evidence="18">Cu-NIR</fullName>
    </alternativeName>
</protein>
<dbReference type="InterPro" id="IPR045087">
    <property type="entry name" value="Cu-oxidase_fam"/>
</dbReference>
<evidence type="ECO:0000256" key="5">
    <source>
        <dbReference type="ARBA" id="ARBA00005127"/>
    </source>
</evidence>
<keyword evidence="12" id="KW-0677">Repeat</keyword>
<dbReference type="GO" id="GO:0050421">
    <property type="term" value="F:nitrite reductase (NO-forming) activity"/>
    <property type="evidence" value="ECO:0007669"/>
    <property type="project" value="UniProtKB-EC"/>
</dbReference>
<feature type="binding site" description="type 1 copper site" evidence="20">
    <location>
        <position position="189"/>
    </location>
    <ligand>
        <name>Cu cation</name>
        <dbReference type="ChEBI" id="CHEBI:23378"/>
        <label>1</label>
    </ligand>
</feature>
<dbReference type="OrthoDB" id="9757546at2"/>
<dbReference type="PROSITE" id="PS00080">
    <property type="entry name" value="MULTICOPPER_OXIDASE2"/>
    <property type="match status" value="1"/>
</dbReference>
<evidence type="ECO:0000259" key="21">
    <source>
        <dbReference type="Pfam" id="PF00394"/>
    </source>
</evidence>
<keyword evidence="14" id="KW-0274">FAD</keyword>
<evidence type="ECO:0000256" key="17">
    <source>
        <dbReference type="ARBA" id="ARBA00023063"/>
    </source>
</evidence>
<dbReference type="GO" id="GO:0019333">
    <property type="term" value="P:denitrification pathway"/>
    <property type="evidence" value="ECO:0007669"/>
    <property type="project" value="UniProtKB-UniPathway"/>
</dbReference>
<evidence type="ECO:0000256" key="8">
    <source>
        <dbReference type="ARBA" id="ARBA00011882"/>
    </source>
</evidence>
<keyword evidence="25" id="KW-1185">Reference proteome</keyword>
<keyword evidence="13" id="KW-0574">Periplasm</keyword>
<dbReference type="InterPro" id="IPR011707">
    <property type="entry name" value="Cu-oxidase-like_N"/>
</dbReference>
<dbReference type="RefSeq" id="WP_148931521.1">
    <property type="nucleotide sequence ID" value="NZ_VNHS01000009.1"/>
</dbReference>
<comment type="cofactor">
    <cofactor evidence="2 20">
        <name>Cu(2+)</name>
        <dbReference type="ChEBI" id="CHEBI:29036"/>
    </cofactor>
</comment>
<evidence type="ECO:0000259" key="23">
    <source>
        <dbReference type="Pfam" id="PF07732"/>
    </source>
</evidence>
<comment type="similarity">
    <text evidence="6">Belongs to the multicopper oxidase family.</text>
</comment>
<comment type="catalytic activity">
    <reaction evidence="19">
        <text>nitric oxide + Fe(III)-[cytochrome c] + H2O = Fe(II)-[cytochrome c] + nitrite + 2 H(+)</text>
        <dbReference type="Rhea" id="RHEA:15233"/>
        <dbReference type="Rhea" id="RHEA-COMP:10350"/>
        <dbReference type="Rhea" id="RHEA-COMP:14399"/>
        <dbReference type="ChEBI" id="CHEBI:15377"/>
        <dbReference type="ChEBI" id="CHEBI:15378"/>
        <dbReference type="ChEBI" id="CHEBI:16301"/>
        <dbReference type="ChEBI" id="CHEBI:16480"/>
        <dbReference type="ChEBI" id="CHEBI:29033"/>
        <dbReference type="ChEBI" id="CHEBI:29034"/>
        <dbReference type="EC" id="1.7.2.1"/>
    </reaction>
</comment>
<proteinExistence type="inferred from homology"/>
<dbReference type="SUPFAM" id="SSF49503">
    <property type="entry name" value="Cupredoxins"/>
    <property type="match status" value="3"/>
</dbReference>
<evidence type="ECO:0000256" key="10">
    <source>
        <dbReference type="ARBA" id="ARBA00022630"/>
    </source>
</evidence>
<name>A0A5S5BXK6_9BACL</name>
<evidence type="ECO:0000256" key="12">
    <source>
        <dbReference type="ARBA" id="ARBA00022737"/>
    </source>
</evidence>
<gene>
    <name evidence="24" type="ORF">BCM02_109184</name>
</gene>
<evidence type="ECO:0000256" key="13">
    <source>
        <dbReference type="ARBA" id="ARBA00022764"/>
    </source>
</evidence>
<evidence type="ECO:0000256" key="6">
    <source>
        <dbReference type="ARBA" id="ARBA00010609"/>
    </source>
</evidence>
<dbReference type="PROSITE" id="PS00079">
    <property type="entry name" value="MULTICOPPER_OXIDASE1"/>
    <property type="match status" value="1"/>
</dbReference>
<comment type="cofactor">
    <cofactor evidence="1 20">
        <name>Cu(+)</name>
        <dbReference type="ChEBI" id="CHEBI:49552"/>
    </cofactor>
</comment>
<accession>A0A5S5BXK6</accession>
<keyword evidence="10" id="KW-0285">Flavoprotein</keyword>
<evidence type="ECO:0000256" key="18">
    <source>
        <dbReference type="ARBA" id="ARBA00032356"/>
    </source>
</evidence>
<dbReference type="Proteomes" id="UP000323257">
    <property type="component" value="Unassembled WGS sequence"/>
</dbReference>
<dbReference type="Gene3D" id="2.60.40.420">
    <property type="entry name" value="Cupredoxins - blue copper proteins"/>
    <property type="match status" value="2"/>
</dbReference>
<organism evidence="24 25">
    <name type="scientific">Paenibacillus methanolicus</name>
    <dbReference type="NCBI Taxonomy" id="582686"/>
    <lineage>
        <taxon>Bacteria</taxon>
        <taxon>Bacillati</taxon>
        <taxon>Bacillota</taxon>
        <taxon>Bacilli</taxon>
        <taxon>Bacillales</taxon>
        <taxon>Paenibacillaceae</taxon>
        <taxon>Paenibacillus</taxon>
    </lineage>
</organism>
<dbReference type="InterPro" id="IPR008972">
    <property type="entry name" value="Cupredoxin"/>
</dbReference>
<dbReference type="Pfam" id="PF07732">
    <property type="entry name" value="Cu-oxidase_3"/>
    <property type="match status" value="1"/>
</dbReference>
<dbReference type="InterPro" id="IPR001117">
    <property type="entry name" value="Cu-oxidase_2nd"/>
</dbReference>
<keyword evidence="17" id="KW-0534">Nitrate assimilation</keyword>
<evidence type="ECO:0000259" key="22">
    <source>
        <dbReference type="Pfam" id="PF07731"/>
    </source>
</evidence>
<dbReference type="InterPro" id="IPR001287">
    <property type="entry name" value="NO2-reductase_Cu"/>
</dbReference>
<dbReference type="PANTHER" id="PTHR11709:SF394">
    <property type="entry name" value="FI03373P-RELATED"/>
    <property type="match status" value="1"/>
</dbReference>
<evidence type="ECO:0000256" key="7">
    <source>
        <dbReference type="ARBA" id="ARBA00011233"/>
    </source>
</evidence>
<reference evidence="24 25" key="1">
    <citation type="submission" date="2019-07" db="EMBL/GenBank/DDBJ databases">
        <title>Genomic Encyclopedia of Type Strains, Phase III (KMG-III): the genomes of soil and plant-associated and newly described type strains.</title>
        <authorList>
            <person name="Whitman W."/>
        </authorList>
    </citation>
    <scope>NUCLEOTIDE SEQUENCE [LARGE SCALE GENOMIC DNA]</scope>
    <source>
        <strain evidence="24 25">BL24</strain>
    </source>
</reference>
<dbReference type="GO" id="GO:0005507">
    <property type="term" value="F:copper ion binding"/>
    <property type="evidence" value="ECO:0007669"/>
    <property type="project" value="InterPro"/>
</dbReference>
<keyword evidence="11 20" id="KW-0479">Metal-binding</keyword>
<dbReference type="GO" id="GO:0042128">
    <property type="term" value="P:nitrate assimilation"/>
    <property type="evidence" value="ECO:0007669"/>
    <property type="project" value="UniProtKB-KW"/>
</dbReference>
<feature type="domain" description="Plastocyanin-like" evidence="21">
    <location>
        <begin position="229"/>
        <end position="308"/>
    </location>
</feature>
<feature type="domain" description="Plastocyanin-like" evidence="22">
    <location>
        <begin position="369"/>
        <end position="476"/>
    </location>
</feature>
<dbReference type="AlphaFoldDB" id="A0A5S5BXK6"/>
<dbReference type="GO" id="GO:0042597">
    <property type="term" value="C:periplasmic space"/>
    <property type="evidence" value="ECO:0007669"/>
    <property type="project" value="UniProtKB-SubCell"/>
</dbReference>
<evidence type="ECO:0000256" key="9">
    <source>
        <dbReference type="ARBA" id="ARBA00017290"/>
    </source>
</evidence>